<dbReference type="EMBL" id="CP027670">
    <property type="protein sequence ID" value="AVO43476.1"/>
    <property type="molecule type" value="Genomic_DNA"/>
</dbReference>
<organism evidence="1 2">
    <name type="scientific">Simplicispira suum</name>
    <dbReference type="NCBI Taxonomy" id="2109915"/>
    <lineage>
        <taxon>Bacteria</taxon>
        <taxon>Pseudomonadati</taxon>
        <taxon>Pseudomonadota</taxon>
        <taxon>Betaproteobacteria</taxon>
        <taxon>Burkholderiales</taxon>
        <taxon>Comamonadaceae</taxon>
        <taxon>Simplicispira</taxon>
    </lineage>
</organism>
<dbReference type="AlphaFoldDB" id="A0A2S0N5T9"/>
<geneLocation type="plasmid" evidence="1 2">
    <name>unnamed1</name>
</geneLocation>
<evidence type="ECO:0000313" key="1">
    <source>
        <dbReference type="EMBL" id="AVO43476.1"/>
    </source>
</evidence>
<gene>
    <name evidence="1" type="ORF">C6571_18810</name>
</gene>
<dbReference type="RefSeq" id="WP_106448424.1">
    <property type="nucleotide sequence ID" value="NZ_CP027670.1"/>
</dbReference>
<dbReference type="KEGG" id="simp:C6571_18810"/>
<dbReference type="OrthoDB" id="8851195at2"/>
<accession>A0A2S0N5T9</accession>
<keyword evidence="1" id="KW-0614">Plasmid</keyword>
<keyword evidence="2" id="KW-1185">Reference proteome</keyword>
<reference evidence="1 2" key="1">
    <citation type="submission" date="2018-03" db="EMBL/GenBank/DDBJ databases">
        <title>Genome sequencing of Simplicispira sp.</title>
        <authorList>
            <person name="Kim S.-J."/>
            <person name="Heo J."/>
            <person name="Kwon S.-W."/>
        </authorList>
    </citation>
    <scope>NUCLEOTIDE SEQUENCE [LARGE SCALE GENOMIC DNA]</scope>
    <source>
        <strain evidence="1 2">SC1-8</strain>
        <plasmid evidence="1 2">unnamed1</plasmid>
    </source>
</reference>
<protein>
    <submittedName>
        <fullName evidence="1">Toxin of addiction system</fullName>
    </submittedName>
</protein>
<evidence type="ECO:0000313" key="2">
    <source>
        <dbReference type="Proteomes" id="UP000239326"/>
    </source>
</evidence>
<sequence length="126" mass="14055">MSKFSAPVGAIVHAWFPESEAVMTPGPKLRPVLVLSVEDRGNGRREALVAYGTSQHPERVGQGSFTISAAKTKALKVDTRFDLQRRLWLPLDERYFDTAHAPEMVPLDHMAAFRREAVNVGLVKTR</sequence>
<proteinExistence type="predicted"/>
<name>A0A2S0N5T9_9BURK</name>
<dbReference type="Proteomes" id="UP000239326">
    <property type="component" value="Plasmid unnamed1"/>
</dbReference>